<evidence type="ECO:0000313" key="1">
    <source>
        <dbReference type="EMBL" id="PWR23152.1"/>
    </source>
</evidence>
<name>A0A317E9A0_9PROT</name>
<keyword evidence="2" id="KW-1185">Reference proteome</keyword>
<reference evidence="2" key="1">
    <citation type="submission" date="2018-05" db="EMBL/GenBank/DDBJ databases">
        <title>Zavarzinia sp. HR-AS.</title>
        <authorList>
            <person name="Lee Y."/>
            <person name="Jeon C.O."/>
        </authorList>
    </citation>
    <scope>NUCLEOTIDE SEQUENCE [LARGE SCALE GENOMIC DNA]</scope>
    <source>
        <strain evidence="2">DSM 1231</strain>
    </source>
</reference>
<accession>A0A317E9A0</accession>
<protein>
    <recommendedName>
        <fullName evidence="3">Hydrogenase</fullName>
    </recommendedName>
</protein>
<dbReference type="Proteomes" id="UP000246077">
    <property type="component" value="Unassembled WGS sequence"/>
</dbReference>
<dbReference type="InterPro" id="IPR029014">
    <property type="entry name" value="NiFe-Hase_large"/>
</dbReference>
<gene>
    <name evidence="1" type="ORF">DKG75_00855</name>
</gene>
<dbReference type="OrthoDB" id="7285245at2"/>
<organism evidence="1 2">
    <name type="scientific">Zavarzinia compransoris</name>
    <dbReference type="NCBI Taxonomy" id="1264899"/>
    <lineage>
        <taxon>Bacteria</taxon>
        <taxon>Pseudomonadati</taxon>
        <taxon>Pseudomonadota</taxon>
        <taxon>Alphaproteobacteria</taxon>
        <taxon>Rhodospirillales</taxon>
        <taxon>Zavarziniaceae</taxon>
        <taxon>Zavarzinia</taxon>
    </lineage>
</organism>
<comment type="caution">
    <text evidence="1">The sequence shown here is derived from an EMBL/GenBank/DDBJ whole genome shotgun (WGS) entry which is preliminary data.</text>
</comment>
<evidence type="ECO:0000313" key="2">
    <source>
        <dbReference type="Proteomes" id="UP000246077"/>
    </source>
</evidence>
<dbReference type="InterPro" id="IPR001501">
    <property type="entry name" value="Ni-dep_hyd_lsu"/>
</dbReference>
<dbReference type="RefSeq" id="WP_109919186.1">
    <property type="nucleotide sequence ID" value="NZ_QGLF01000001.1"/>
</dbReference>
<proteinExistence type="predicted"/>
<evidence type="ECO:0008006" key="3">
    <source>
        <dbReference type="Google" id="ProtNLM"/>
    </source>
</evidence>
<sequence>MSGGLAITLDRAGDRVQAELALTPGPAPARLLAGRGAAEAAALVPLVFNLCAVAQGRAARAALGLAGHDAGEETALRQEHLRDHLHCFAVAWPALLGQGPDNDLLAAAGALARGEGAALRERLTGRAADLGDLDGPGLDRVLAAGETPLLRLLAALRRRLQPSWGRASLPAPTPSDVAGRLAGGQAPLCETTALDHVAGRPLVAALAAAEGRSLFLRMIGRVLDCLRVLDPRALIAPALAPAPGVGIAAAVRGVLGHRAELRDGRVADYRLLAPTDWNLAPGGILARVLNALPAGEDLPFLARLAISCINPCVPTVLAIDGRRYGPHA</sequence>
<dbReference type="EMBL" id="QGLF01000001">
    <property type="protein sequence ID" value="PWR23152.1"/>
    <property type="molecule type" value="Genomic_DNA"/>
</dbReference>
<dbReference type="AlphaFoldDB" id="A0A317E9A0"/>
<dbReference type="SUPFAM" id="SSF56762">
    <property type="entry name" value="HydB/Nqo4-like"/>
    <property type="match status" value="1"/>
</dbReference>
<dbReference type="Gene3D" id="1.10.645.10">
    <property type="entry name" value="Cytochrome-c3 Hydrogenase, chain B"/>
    <property type="match status" value="1"/>
</dbReference>
<dbReference type="Pfam" id="PF00374">
    <property type="entry name" value="NiFeSe_Hases"/>
    <property type="match status" value="1"/>
</dbReference>
<dbReference type="GO" id="GO:0016151">
    <property type="term" value="F:nickel cation binding"/>
    <property type="evidence" value="ECO:0007669"/>
    <property type="project" value="InterPro"/>
</dbReference>